<protein>
    <submittedName>
        <fullName evidence="4">IS110 family transposase</fullName>
    </submittedName>
</protein>
<dbReference type="EMBL" id="QWDM01000002">
    <property type="protein sequence ID" value="RUT72006.1"/>
    <property type="molecule type" value="Genomic_DNA"/>
</dbReference>
<dbReference type="InterPro" id="IPR002525">
    <property type="entry name" value="Transp_IS110-like_N"/>
</dbReference>
<accession>A0A434ACB9</accession>
<dbReference type="InterPro" id="IPR047650">
    <property type="entry name" value="Transpos_IS110"/>
</dbReference>
<dbReference type="GO" id="GO:0004803">
    <property type="term" value="F:transposase activity"/>
    <property type="evidence" value="ECO:0007669"/>
    <property type="project" value="InterPro"/>
</dbReference>
<keyword evidence="1" id="KW-0175">Coiled coil</keyword>
<dbReference type="GO" id="GO:0003677">
    <property type="term" value="F:DNA binding"/>
    <property type="evidence" value="ECO:0007669"/>
    <property type="project" value="InterPro"/>
</dbReference>
<feature type="domain" description="Transposase IS110-like N-terminal" evidence="2">
    <location>
        <begin position="8"/>
        <end position="146"/>
    </location>
</feature>
<evidence type="ECO:0000313" key="5">
    <source>
        <dbReference type="Proteomes" id="UP000288102"/>
    </source>
</evidence>
<feature type="domain" description="Transposase IS116/IS110/IS902 C-terminal" evidence="3">
    <location>
        <begin position="205"/>
        <end position="290"/>
    </location>
</feature>
<dbReference type="AlphaFoldDB" id="A0A434ACB9"/>
<evidence type="ECO:0000256" key="1">
    <source>
        <dbReference type="SAM" id="Coils"/>
    </source>
</evidence>
<dbReference type="Proteomes" id="UP000288102">
    <property type="component" value="Unassembled WGS sequence"/>
</dbReference>
<keyword evidence="5" id="KW-1185">Reference proteome</keyword>
<organism evidence="4 5">
    <name type="scientific">Flavobacterium cupreum</name>
    <dbReference type="NCBI Taxonomy" id="2133766"/>
    <lineage>
        <taxon>Bacteria</taxon>
        <taxon>Pseudomonadati</taxon>
        <taxon>Bacteroidota</taxon>
        <taxon>Flavobacteriia</taxon>
        <taxon>Flavobacteriales</taxon>
        <taxon>Flavobacteriaceae</taxon>
        <taxon>Flavobacterium</taxon>
    </lineage>
</organism>
<dbReference type="GO" id="GO:0006313">
    <property type="term" value="P:DNA transposition"/>
    <property type="evidence" value="ECO:0007669"/>
    <property type="project" value="InterPro"/>
</dbReference>
<dbReference type="PANTHER" id="PTHR33055">
    <property type="entry name" value="TRANSPOSASE FOR INSERTION SEQUENCE ELEMENT IS1111A"/>
    <property type="match status" value="1"/>
</dbReference>
<dbReference type="OrthoDB" id="964423at2"/>
<gene>
    <name evidence="4" type="ORF">D0817_04780</name>
</gene>
<comment type="caution">
    <text evidence="4">The sequence shown here is derived from an EMBL/GenBank/DDBJ whole genome shotgun (WGS) entry which is preliminary data.</text>
</comment>
<feature type="coiled-coil region" evidence="1">
    <location>
        <begin position="176"/>
        <end position="203"/>
    </location>
</feature>
<dbReference type="Pfam" id="PF02371">
    <property type="entry name" value="Transposase_20"/>
    <property type="match status" value="1"/>
</dbReference>
<evidence type="ECO:0000313" key="4">
    <source>
        <dbReference type="EMBL" id="RUT72006.1"/>
    </source>
</evidence>
<evidence type="ECO:0000259" key="2">
    <source>
        <dbReference type="Pfam" id="PF01548"/>
    </source>
</evidence>
<proteinExistence type="predicted"/>
<dbReference type="PANTHER" id="PTHR33055:SF3">
    <property type="entry name" value="PUTATIVE TRANSPOSASE FOR IS117-RELATED"/>
    <property type="match status" value="1"/>
</dbReference>
<dbReference type="RefSeq" id="WP_127337249.1">
    <property type="nucleotide sequence ID" value="NZ_QWDM01000002.1"/>
</dbReference>
<evidence type="ECO:0000259" key="3">
    <source>
        <dbReference type="Pfam" id="PF02371"/>
    </source>
</evidence>
<dbReference type="InterPro" id="IPR003346">
    <property type="entry name" value="Transposase_20"/>
</dbReference>
<name>A0A434ACB9_9FLAO</name>
<dbReference type="Pfam" id="PF01548">
    <property type="entry name" value="DEDD_Tnp_IS110"/>
    <property type="match status" value="1"/>
</dbReference>
<reference evidence="5" key="1">
    <citation type="journal article" date="2019" name="Syst. Appl. Microbiol.">
        <title>Flavobacterium circumlabens sp. nov. and Flavobacterium cupreum sp. nov., two psychrotrophic species isolated from Antarctic environmental samples.</title>
        <authorList>
            <person name="Kralova S."/>
            <person name="Busse H.-J."/>
            <person name="Svec P."/>
            <person name="Maslanova I."/>
            <person name="Stankova E."/>
            <person name="Bartak M."/>
            <person name="Sedlacek I."/>
        </authorList>
    </citation>
    <scope>NUCLEOTIDE SEQUENCE [LARGE SCALE GENOMIC DNA]</scope>
    <source>
        <strain evidence="5">CCM 8825</strain>
    </source>
</reference>
<sequence>MKNYLFHAGIDISKDKLDINILDSLTLQSQHLIIRNDIKSISDLIKILQKKIDLNRTLFCCENTGVYTNHLSFVLLNKELDLWVVPAIEIKKSKGISRGKNDKTDSKDISYYSYRHLDKLNLFTLADVDVQKLKILFTERAKMIKALLIPQTSRENKEFTQKEIYKEISGVNGALLKQIKNSIKKIEIRIKEVIKSNDQLNKQDQLARSIPGIGAQTSAYLIIATKGFSSFDNWRKFACYSGVAPFEFSSGTSVRGKTKVNHMADKKMKSLLQMCVLTAIKYDPQLKEYYNIKKAEGKNSMLVMNNIRCKLISRVFAVISRGTPYINTYKFAS</sequence>